<dbReference type="GO" id="GO:0030313">
    <property type="term" value="C:cell envelope"/>
    <property type="evidence" value="ECO:0007669"/>
    <property type="project" value="UniProtKB-SubCell"/>
</dbReference>
<organism evidence="5">
    <name type="scientific">Woronichinia naegeliana WA131</name>
    <dbReference type="NCBI Taxonomy" id="2824559"/>
    <lineage>
        <taxon>Bacteria</taxon>
        <taxon>Bacillati</taxon>
        <taxon>Cyanobacteriota</taxon>
        <taxon>Cyanophyceae</taxon>
        <taxon>Synechococcales</taxon>
        <taxon>Coelosphaeriaceae</taxon>
        <taxon>Woronichinia</taxon>
    </lineage>
</organism>
<keyword evidence="4" id="KW-0812">Transmembrane</keyword>
<sequence length="386" mass="41655">MTVVKTLWGVLLGILIASGVGIGINYFRFSASLPTTVKPRPRAAPVEENVAALGRLEPQGEVIYLSAPAAIEGARVEKLLVKLGETVGRGQIIAILDNYERLKSALILVQKQVKVAQTHLAQVKAGAKAGKIQAQTAVIRSLQAELEGQIASQTATIKRLQYELHNAKTECDRYQSLYENGAIAASQRDSICLQEDTLRSQWQEAQATRSRTINTLNQQLTEARATRTEIVEVRPTDLAAAQAEIETAQAGVKQAEANLTLALVRSPQAGQILKIYTFAGERVGEKGIVALGNTQQMDVVAEVYETDIHKVVIGQKATIKSQGLSSELTGKVTEIGLQIGKKDVLGTDPAADSDVRVVEVKISLDADSSQKVRTLTNLQVNVIIHL</sequence>
<evidence type="ECO:0000313" key="5">
    <source>
        <dbReference type="EMBL" id="UXE62833.1"/>
    </source>
</evidence>
<dbReference type="EMBL" id="CP073041">
    <property type="protein sequence ID" value="UXE62833.1"/>
    <property type="molecule type" value="Genomic_DNA"/>
</dbReference>
<keyword evidence="4" id="KW-0472">Membrane</keyword>
<accession>A0A977PY15</accession>
<dbReference type="PANTHER" id="PTHR32347:SF27">
    <property type="entry name" value="RND EFFLUX PUMP MEMBRANE FUSION PROTEIN BARREL-SANDWICH DOMAIN-CONTAINING PROTEIN"/>
    <property type="match status" value="1"/>
</dbReference>
<evidence type="ECO:0000256" key="4">
    <source>
        <dbReference type="SAM" id="Phobius"/>
    </source>
</evidence>
<evidence type="ECO:0000256" key="2">
    <source>
        <dbReference type="ARBA" id="ARBA00023054"/>
    </source>
</evidence>
<keyword evidence="2 3" id="KW-0175">Coiled coil</keyword>
<evidence type="ECO:0000256" key="1">
    <source>
        <dbReference type="ARBA" id="ARBA00004196"/>
    </source>
</evidence>
<dbReference type="PANTHER" id="PTHR32347">
    <property type="entry name" value="EFFLUX SYSTEM COMPONENT YKNX-RELATED"/>
    <property type="match status" value="1"/>
</dbReference>
<feature type="coiled-coil region" evidence="3">
    <location>
        <begin position="150"/>
        <end position="177"/>
    </location>
</feature>
<keyword evidence="4" id="KW-1133">Transmembrane helix</keyword>
<evidence type="ECO:0000256" key="3">
    <source>
        <dbReference type="SAM" id="Coils"/>
    </source>
</evidence>
<dbReference type="Gene3D" id="1.10.287.1490">
    <property type="match status" value="1"/>
</dbReference>
<proteinExistence type="predicted"/>
<dbReference type="Gene3D" id="2.40.30.170">
    <property type="match status" value="1"/>
</dbReference>
<dbReference type="NCBIfam" id="TIGR02971">
    <property type="entry name" value="heterocyst_DevB"/>
    <property type="match status" value="1"/>
</dbReference>
<dbReference type="SUPFAM" id="SSF111369">
    <property type="entry name" value="HlyD-like secretion proteins"/>
    <property type="match status" value="1"/>
</dbReference>
<gene>
    <name evidence="5" type="ORF">KA717_09055</name>
</gene>
<dbReference type="InterPro" id="IPR050465">
    <property type="entry name" value="UPF0194_transport"/>
</dbReference>
<dbReference type="InterPro" id="IPR014315">
    <property type="entry name" value="ABC_heterocyst_DevB"/>
</dbReference>
<name>A0A977PY15_9CYAN</name>
<dbReference type="KEGG" id="wna:KA717_09055"/>
<comment type="subcellular location">
    <subcellularLocation>
        <location evidence="1">Cell envelope</location>
    </subcellularLocation>
</comment>
<reference evidence="5" key="1">
    <citation type="submission" date="2021-04" db="EMBL/GenBank/DDBJ databases">
        <title>Genome sequence of Woronichinia naegeliana from Washington state freshwater lake bloom.</title>
        <authorList>
            <person name="Dreher T.W."/>
        </authorList>
    </citation>
    <scope>NUCLEOTIDE SEQUENCE</scope>
    <source>
        <strain evidence="5">WA131</strain>
    </source>
</reference>
<dbReference type="AlphaFoldDB" id="A0A977PY15"/>
<feature type="transmembrane region" description="Helical" evidence="4">
    <location>
        <begin position="6"/>
        <end position="27"/>
    </location>
</feature>
<protein>
    <submittedName>
        <fullName evidence="5">ABC exporter membrane fusion protein</fullName>
    </submittedName>
</protein>
<dbReference type="Proteomes" id="UP001065613">
    <property type="component" value="Chromosome"/>
</dbReference>